<evidence type="ECO:0000313" key="3">
    <source>
        <dbReference type="Proteomes" id="UP000474175"/>
    </source>
</evidence>
<name>A0A6L9L2K5_9BACT</name>
<dbReference type="AlphaFoldDB" id="A0A6L9L2K5"/>
<organism evidence="2 3">
    <name type="scientific">Spirosoma terrae</name>
    <dbReference type="NCBI Taxonomy" id="1968276"/>
    <lineage>
        <taxon>Bacteria</taxon>
        <taxon>Pseudomonadati</taxon>
        <taxon>Bacteroidota</taxon>
        <taxon>Cytophagia</taxon>
        <taxon>Cytophagales</taxon>
        <taxon>Cytophagaceae</taxon>
        <taxon>Spirosoma</taxon>
    </lineage>
</organism>
<accession>A0A6L9L2K5</accession>
<dbReference type="RefSeq" id="WP_163941964.1">
    <property type="nucleotide sequence ID" value="NZ_JAAFZH010000001.1"/>
</dbReference>
<keyword evidence="1" id="KW-0175">Coiled coil</keyword>
<feature type="coiled-coil region" evidence="1">
    <location>
        <begin position="6"/>
        <end position="33"/>
    </location>
</feature>
<gene>
    <name evidence="2" type="ORF">GK108_01975</name>
</gene>
<reference evidence="2 3" key="1">
    <citation type="submission" date="2020-02" db="EMBL/GenBank/DDBJ databases">
        <title>Draft genome sequence of two Spirosoma agri KCTC 52727 and Spirosoma terrae KCTC 52035.</title>
        <authorList>
            <person name="Rojas J."/>
            <person name="Ambika Manirajan B."/>
            <person name="Suarez C."/>
            <person name="Ratering S."/>
            <person name="Schnell S."/>
        </authorList>
    </citation>
    <scope>NUCLEOTIDE SEQUENCE [LARGE SCALE GENOMIC DNA]</scope>
    <source>
        <strain evidence="2 3">KCTC 52035</strain>
    </source>
</reference>
<sequence>MRTTKKEFWQERADKYESEFERISEQIHRIESTPEKRQKIRNYVCFQREVFGKLIEAKKNK</sequence>
<proteinExistence type="predicted"/>
<protein>
    <submittedName>
        <fullName evidence="2">Uncharacterized protein</fullName>
    </submittedName>
</protein>
<evidence type="ECO:0000313" key="2">
    <source>
        <dbReference type="EMBL" id="NDU93627.1"/>
    </source>
</evidence>
<keyword evidence="3" id="KW-1185">Reference proteome</keyword>
<comment type="caution">
    <text evidence="2">The sequence shown here is derived from an EMBL/GenBank/DDBJ whole genome shotgun (WGS) entry which is preliminary data.</text>
</comment>
<dbReference type="EMBL" id="JAAFZH010000001">
    <property type="protein sequence ID" value="NDU93627.1"/>
    <property type="molecule type" value="Genomic_DNA"/>
</dbReference>
<dbReference type="Proteomes" id="UP000474175">
    <property type="component" value="Unassembled WGS sequence"/>
</dbReference>
<evidence type="ECO:0000256" key="1">
    <source>
        <dbReference type="SAM" id="Coils"/>
    </source>
</evidence>